<dbReference type="Ensembl" id="ENSCINT00000019545.3">
    <property type="protein sequence ID" value="ENSCINP00000019545.3"/>
    <property type="gene ID" value="ENSCING00000009616.3"/>
</dbReference>
<evidence type="ECO:0008006" key="8">
    <source>
        <dbReference type="Google" id="ProtNLM"/>
    </source>
</evidence>
<dbReference type="GeneTree" id="ENSGT00390000009787"/>
<evidence type="ECO:0000256" key="5">
    <source>
        <dbReference type="SAM" id="MobiDB-lite"/>
    </source>
</evidence>
<dbReference type="EMBL" id="EAAA01002980">
    <property type="status" value="NOT_ANNOTATED_CDS"/>
    <property type="molecule type" value="Genomic_DNA"/>
</dbReference>
<feature type="region of interest" description="Disordered" evidence="5">
    <location>
        <begin position="233"/>
        <end position="294"/>
    </location>
</feature>
<protein>
    <recommendedName>
        <fullName evidence="8">Telomere length and silencing protein 1 homolog</fullName>
    </recommendedName>
</protein>
<dbReference type="InterPro" id="IPR010756">
    <property type="entry name" value="Tls1-like"/>
</dbReference>
<evidence type="ECO:0000256" key="1">
    <source>
        <dbReference type="ARBA" id="ARBA00004123"/>
    </source>
</evidence>
<evidence type="ECO:0000256" key="2">
    <source>
        <dbReference type="ARBA" id="ARBA00007643"/>
    </source>
</evidence>
<dbReference type="Pfam" id="PF07052">
    <property type="entry name" value="Hep_59"/>
    <property type="match status" value="1"/>
</dbReference>
<dbReference type="FunCoup" id="F7ACY4">
    <property type="interactions" value="421"/>
</dbReference>
<comment type="similarity">
    <text evidence="2">Belongs to the TLS1 family.</text>
</comment>
<feature type="region of interest" description="Disordered" evidence="5">
    <location>
        <begin position="126"/>
        <end position="149"/>
    </location>
</feature>
<feature type="compositionally biased region" description="Basic and acidic residues" evidence="5">
    <location>
        <begin position="233"/>
        <end position="245"/>
    </location>
</feature>
<dbReference type="STRING" id="7719.ENSCINP00000019545"/>
<dbReference type="Proteomes" id="UP000008144">
    <property type="component" value="Chromosome 9"/>
</dbReference>
<dbReference type="AlphaFoldDB" id="F7ACY4"/>
<dbReference type="PANTHER" id="PTHR13486:SF2">
    <property type="entry name" value="SPLICING FACTOR C9ORF78"/>
    <property type="match status" value="1"/>
</dbReference>
<reference evidence="7" key="1">
    <citation type="journal article" date="2002" name="Science">
        <title>The draft genome of Ciona intestinalis: insights into chordate and vertebrate origins.</title>
        <authorList>
            <person name="Dehal P."/>
            <person name="Satou Y."/>
            <person name="Campbell R.K."/>
            <person name="Chapman J."/>
            <person name="Degnan B."/>
            <person name="De Tomaso A."/>
            <person name="Davidson B."/>
            <person name="Di Gregorio A."/>
            <person name="Gelpke M."/>
            <person name="Goodstein D.M."/>
            <person name="Harafuji N."/>
            <person name="Hastings K.E."/>
            <person name="Ho I."/>
            <person name="Hotta K."/>
            <person name="Huang W."/>
            <person name="Kawashima T."/>
            <person name="Lemaire P."/>
            <person name="Martinez D."/>
            <person name="Meinertzhagen I.A."/>
            <person name="Necula S."/>
            <person name="Nonaka M."/>
            <person name="Putnam N."/>
            <person name="Rash S."/>
            <person name="Saiga H."/>
            <person name="Satake M."/>
            <person name="Terry A."/>
            <person name="Yamada L."/>
            <person name="Wang H.G."/>
            <person name="Awazu S."/>
            <person name="Azumi K."/>
            <person name="Boore J."/>
            <person name="Branno M."/>
            <person name="Chin-Bow S."/>
            <person name="DeSantis R."/>
            <person name="Doyle S."/>
            <person name="Francino P."/>
            <person name="Keys D.N."/>
            <person name="Haga S."/>
            <person name="Hayashi H."/>
            <person name="Hino K."/>
            <person name="Imai K.S."/>
            <person name="Inaba K."/>
            <person name="Kano S."/>
            <person name="Kobayashi K."/>
            <person name="Kobayashi M."/>
            <person name="Lee B.I."/>
            <person name="Makabe K.W."/>
            <person name="Manohar C."/>
            <person name="Matassi G."/>
            <person name="Medina M."/>
            <person name="Mochizuki Y."/>
            <person name="Mount S."/>
            <person name="Morishita T."/>
            <person name="Miura S."/>
            <person name="Nakayama A."/>
            <person name="Nishizaka S."/>
            <person name="Nomoto H."/>
            <person name="Ohta F."/>
            <person name="Oishi K."/>
            <person name="Rigoutsos I."/>
            <person name="Sano M."/>
            <person name="Sasaki A."/>
            <person name="Sasakura Y."/>
            <person name="Shoguchi E."/>
            <person name="Shin-i T."/>
            <person name="Spagnuolo A."/>
            <person name="Stainier D."/>
            <person name="Suzuki M.M."/>
            <person name="Tassy O."/>
            <person name="Takatori N."/>
            <person name="Tokuoka M."/>
            <person name="Yagi K."/>
            <person name="Yoshizaki F."/>
            <person name="Wada S."/>
            <person name="Zhang C."/>
            <person name="Hyatt P.D."/>
            <person name="Larimer F."/>
            <person name="Detter C."/>
            <person name="Doggett N."/>
            <person name="Glavina T."/>
            <person name="Hawkins T."/>
            <person name="Richardson P."/>
            <person name="Lucas S."/>
            <person name="Kohara Y."/>
            <person name="Levine M."/>
            <person name="Satoh N."/>
            <person name="Rokhsar D.S."/>
        </authorList>
    </citation>
    <scope>NUCLEOTIDE SEQUENCE [LARGE SCALE GENOMIC DNA]</scope>
</reference>
<organism evidence="6 7">
    <name type="scientific">Ciona intestinalis</name>
    <name type="common">Transparent sea squirt</name>
    <name type="synonym">Ascidia intestinalis</name>
    <dbReference type="NCBI Taxonomy" id="7719"/>
    <lineage>
        <taxon>Eukaryota</taxon>
        <taxon>Metazoa</taxon>
        <taxon>Chordata</taxon>
        <taxon>Tunicata</taxon>
        <taxon>Ascidiacea</taxon>
        <taxon>Phlebobranchia</taxon>
        <taxon>Cionidae</taxon>
        <taxon>Ciona</taxon>
    </lineage>
</organism>
<proteinExistence type="inferred from homology"/>
<dbReference type="OMA" id="NIKTGGM"/>
<reference evidence="6" key="4">
    <citation type="submission" date="2025-09" db="UniProtKB">
        <authorList>
            <consortium name="Ensembl"/>
        </authorList>
    </citation>
    <scope>IDENTIFICATION</scope>
</reference>
<feature type="coiled-coil region" evidence="4">
    <location>
        <begin position="184"/>
        <end position="211"/>
    </location>
</feature>
<reference evidence="6" key="3">
    <citation type="submission" date="2025-08" db="UniProtKB">
        <authorList>
            <consortium name="Ensembl"/>
        </authorList>
    </citation>
    <scope>IDENTIFICATION</scope>
</reference>
<feature type="compositionally biased region" description="Basic and acidic residues" evidence="5">
    <location>
        <begin position="256"/>
        <end position="288"/>
    </location>
</feature>
<sequence length="294" mass="33617">MPTGKQKQFRRKRDSSPEEEPETEDVRDMLEATKELQKIRKRQMGVNAVSLATGAKLKKVDNLDVEADPFKMTTGGLVEMGNVKDRNRDRTYEDVDRDVTNLGHTFSVETNRRDEDAELTAYIENELKRRKGETSNGDDKKAKESAEDKLYQLPEHLQIKVGKQSEEMLSNQMLSGIPEVDLGIDTKIKNIERTEEAKQKLITELSKKKEKRTSFVPTNMAVNYVQHKRFMHNDGHKNATKKEPETEAPPLVVGDSGKEGRRPASEVAQHRADNSGKSTDNFHYDKFRKAARRF</sequence>
<evidence type="ECO:0000256" key="3">
    <source>
        <dbReference type="ARBA" id="ARBA00023242"/>
    </source>
</evidence>
<reference evidence="6" key="2">
    <citation type="journal article" date="2008" name="Genome Biol.">
        <title>Improved genome assembly and evidence-based global gene model set for the chordate Ciona intestinalis: new insight into intron and operon populations.</title>
        <authorList>
            <person name="Satou Y."/>
            <person name="Mineta K."/>
            <person name="Ogasawara M."/>
            <person name="Sasakura Y."/>
            <person name="Shoguchi E."/>
            <person name="Ueno K."/>
            <person name="Yamada L."/>
            <person name="Matsumoto J."/>
            <person name="Wasserscheid J."/>
            <person name="Dewar K."/>
            <person name="Wiley G.B."/>
            <person name="Macmil S.L."/>
            <person name="Roe B.A."/>
            <person name="Zeller R.W."/>
            <person name="Hastings K.E."/>
            <person name="Lemaire P."/>
            <person name="Lindquist E."/>
            <person name="Endo T."/>
            <person name="Hotta K."/>
            <person name="Inaba K."/>
        </authorList>
    </citation>
    <scope>NUCLEOTIDE SEQUENCE [LARGE SCALE GENOMIC DNA]</scope>
    <source>
        <strain evidence="6">wild type</strain>
    </source>
</reference>
<name>F7ACY4_CIOIN</name>
<accession>F7ACY4</accession>
<comment type="subcellular location">
    <subcellularLocation>
        <location evidence="1">Nucleus</location>
    </subcellularLocation>
</comment>
<dbReference type="GO" id="GO:0000398">
    <property type="term" value="P:mRNA splicing, via spliceosome"/>
    <property type="evidence" value="ECO:0000318"/>
    <property type="project" value="GO_Central"/>
</dbReference>
<keyword evidence="7" id="KW-1185">Reference proteome</keyword>
<feature type="compositionally biased region" description="Basic and acidic residues" evidence="5">
    <location>
        <begin position="137"/>
        <end position="149"/>
    </location>
</feature>
<dbReference type="PANTHER" id="PTHR13486">
    <property type="entry name" value="TELOMERE LENGTH AND SILENCING PROTEIN 1 TLS1 FAMILY MEMBER"/>
    <property type="match status" value="1"/>
</dbReference>
<evidence type="ECO:0000313" key="6">
    <source>
        <dbReference type="Ensembl" id="ENSCINP00000019545.3"/>
    </source>
</evidence>
<evidence type="ECO:0000313" key="7">
    <source>
        <dbReference type="Proteomes" id="UP000008144"/>
    </source>
</evidence>
<keyword evidence="4" id="KW-0175">Coiled coil</keyword>
<evidence type="ECO:0000256" key="4">
    <source>
        <dbReference type="SAM" id="Coils"/>
    </source>
</evidence>
<dbReference type="InParanoid" id="F7ACY4"/>
<dbReference type="HOGENOM" id="CLU_053736_1_0_1"/>
<dbReference type="GO" id="GO:0005681">
    <property type="term" value="C:spliceosomal complex"/>
    <property type="evidence" value="ECO:0000318"/>
    <property type="project" value="GO_Central"/>
</dbReference>
<feature type="region of interest" description="Disordered" evidence="5">
    <location>
        <begin position="1"/>
        <end position="27"/>
    </location>
</feature>
<keyword evidence="3" id="KW-0539">Nucleus</keyword>